<sequence>MASFNYITIKIIPFLWFIILAFNQYSAYYYTIYGKIIYIVSLFLLAAIILWYSFFRGEIKLSYIEIVFLFGLLLLHLSLDPNVLSRYLIAYLPVVLILISTKIRGVNYSVFIGLFIFSLALGTMIHITSLIYPNIWSLQIAKGLDGDERILTCFLSSCHEVSSLYRYNFIYEEPGQAGTILALYLLLKKNISRWECILVIVSGILTVSLFFIGVIPFIFIYRAFHKNKPLCLGLILSLIIGYVLFIPLVKYVNHPYVNYQIENRLILSNNLVSGFVDNRTNQEFDSFYSSLPIDKAIFGYRQPLSNYYDGWTGLSYRNYVVEFGYINIILLFIIFIILVVNKGYSVTSTLWLVVFLILVFYQRPLVFRIEYLGFIILLLSMQHIERQRENR</sequence>
<dbReference type="RefSeq" id="WP_139723362.1">
    <property type="nucleotide sequence ID" value="NZ_ARYZ02000041.1"/>
</dbReference>
<feature type="transmembrane region" description="Helical" evidence="1">
    <location>
        <begin position="61"/>
        <end position="78"/>
    </location>
</feature>
<keyword evidence="1" id="KW-1133">Transmembrane helix</keyword>
<organism evidence="2 3">
    <name type="scientific">Aeromonas salmonicida subsp. pectinolytica 34mel</name>
    <dbReference type="NCBI Taxonomy" id="1324960"/>
    <lineage>
        <taxon>Bacteria</taxon>
        <taxon>Pseudomonadati</taxon>
        <taxon>Pseudomonadota</taxon>
        <taxon>Gammaproteobacteria</taxon>
        <taxon>Aeromonadales</taxon>
        <taxon>Aeromonadaceae</taxon>
        <taxon>Aeromonas</taxon>
    </lineage>
</organism>
<proteinExistence type="predicted"/>
<feature type="transmembrane region" description="Helical" evidence="1">
    <location>
        <begin position="319"/>
        <end position="339"/>
    </location>
</feature>
<accession>A0A2D1QJB3</accession>
<keyword evidence="1" id="KW-0472">Membrane</keyword>
<dbReference type="Proteomes" id="UP000222916">
    <property type="component" value="Chromosome"/>
</dbReference>
<evidence type="ECO:0000313" key="2">
    <source>
        <dbReference type="EMBL" id="ATP10357.1"/>
    </source>
</evidence>
<feature type="transmembrane region" description="Helical" evidence="1">
    <location>
        <begin position="344"/>
        <end position="361"/>
    </location>
</feature>
<feature type="transmembrane region" description="Helical" evidence="1">
    <location>
        <begin position="84"/>
        <end position="101"/>
    </location>
</feature>
<dbReference type="EMBL" id="CP022426">
    <property type="protein sequence ID" value="ATP10357.1"/>
    <property type="molecule type" value="Genomic_DNA"/>
</dbReference>
<feature type="transmembrane region" description="Helical" evidence="1">
    <location>
        <begin position="108"/>
        <end position="132"/>
    </location>
</feature>
<dbReference type="OrthoDB" id="2087216at2"/>
<feature type="transmembrane region" description="Helical" evidence="1">
    <location>
        <begin position="36"/>
        <end position="54"/>
    </location>
</feature>
<evidence type="ECO:0000256" key="1">
    <source>
        <dbReference type="SAM" id="Phobius"/>
    </source>
</evidence>
<evidence type="ECO:0008006" key="4">
    <source>
        <dbReference type="Google" id="ProtNLM"/>
    </source>
</evidence>
<reference evidence="3" key="1">
    <citation type="journal article" date="2018" name="BMC Genomics">
        <title>The complete and fully assembled genome sequence of Aeromonas salmonicida subsp. pectinolytica and its comparative analysis with other Aeromonas species: investigation of the mobilome in environmental and pathogenic strains.</title>
        <authorList>
            <person name="Pfeiffer F."/>
            <person name="Zamora-Lagos M.A."/>
            <person name="Blettinger M."/>
            <person name="Yeroslaviz A."/>
            <person name="Dahl A."/>
            <person name="Gruber S."/>
            <person name="Habermann B.H."/>
        </authorList>
    </citation>
    <scope>NUCLEOTIDE SEQUENCE [LARGE SCALE GENOMIC DNA]</scope>
    <source>
        <strain evidence="3">34mel</strain>
    </source>
</reference>
<name>A0A2D1QJB3_AERSA</name>
<feature type="transmembrane region" description="Helical" evidence="1">
    <location>
        <begin position="197"/>
        <end position="221"/>
    </location>
</feature>
<feature type="transmembrane region" description="Helical" evidence="1">
    <location>
        <begin position="230"/>
        <end position="249"/>
    </location>
</feature>
<dbReference type="AlphaFoldDB" id="A0A2D1QJB3"/>
<evidence type="ECO:0000313" key="3">
    <source>
        <dbReference type="Proteomes" id="UP000222916"/>
    </source>
</evidence>
<gene>
    <name evidence="2" type="ORF">Asalp_32570</name>
</gene>
<keyword evidence="1" id="KW-0812">Transmembrane</keyword>
<protein>
    <recommendedName>
        <fullName evidence="4">Wzy</fullName>
    </recommendedName>
</protein>